<protein>
    <recommendedName>
        <fullName evidence="6">Porphobilinogen deaminase</fullName>
        <shortName evidence="6">PBG</shortName>
        <ecNumber evidence="6">2.5.1.61</ecNumber>
    </recommendedName>
    <alternativeName>
        <fullName evidence="6">Hydroxymethylbilane synthase</fullName>
        <shortName evidence="6">HMBS</shortName>
    </alternativeName>
    <alternativeName>
        <fullName evidence="6">Pre-uroporphyrinogen synthase</fullName>
    </alternativeName>
</protein>
<comment type="catalytic activity">
    <reaction evidence="5 6">
        <text>4 porphobilinogen + H2O = hydroxymethylbilane + 4 NH4(+)</text>
        <dbReference type="Rhea" id="RHEA:13185"/>
        <dbReference type="ChEBI" id="CHEBI:15377"/>
        <dbReference type="ChEBI" id="CHEBI:28938"/>
        <dbReference type="ChEBI" id="CHEBI:57845"/>
        <dbReference type="ChEBI" id="CHEBI:58126"/>
        <dbReference type="EC" id="2.5.1.61"/>
    </reaction>
</comment>
<keyword evidence="3 6" id="KW-0808">Transferase</keyword>
<dbReference type="InterPro" id="IPR000860">
    <property type="entry name" value="HemC"/>
</dbReference>
<reference evidence="9" key="1">
    <citation type="submission" date="2010-08" db="EMBL/GenBank/DDBJ databases">
        <authorList>
            <person name="Weinstock G."/>
            <person name="Sodergren E."/>
            <person name="Clifton S."/>
            <person name="Fulton L."/>
            <person name="Fulton B."/>
            <person name="Courtney L."/>
            <person name="Fronick C."/>
            <person name="Harrison M."/>
            <person name="Strong C."/>
            <person name="Farmer C."/>
            <person name="Delahaunty K."/>
            <person name="Markovic C."/>
            <person name="Hall O."/>
            <person name="Minx P."/>
            <person name="Tomlinson C."/>
            <person name="Mitreva M."/>
            <person name="Hou S."/>
            <person name="Chen J."/>
            <person name="Wollam A."/>
            <person name="Pepin K.H."/>
            <person name="Johnson M."/>
            <person name="Bhonagiri V."/>
            <person name="Zhang X."/>
            <person name="Suruliraj S."/>
            <person name="Warren W."/>
            <person name="Chinwalla A."/>
            <person name="Mardis E.R."/>
            <person name="Wilson R.K."/>
        </authorList>
    </citation>
    <scope>NUCLEOTIDE SEQUENCE [LARGE SCALE GENOMIC DNA]</scope>
    <source>
        <strain evidence="9">HL044PA1</strain>
    </source>
</reference>
<comment type="function">
    <text evidence="1 6">Tetrapolymerization of the monopyrrole PBG into the hydroxymethylbilane pre-uroporphyrinogen in several discrete steps.</text>
</comment>
<dbReference type="GO" id="GO:0004418">
    <property type="term" value="F:hydroxymethylbilane synthase activity"/>
    <property type="evidence" value="ECO:0007669"/>
    <property type="project" value="UniProtKB-EC"/>
</dbReference>
<evidence type="ECO:0000256" key="4">
    <source>
        <dbReference type="ARBA" id="ARBA00023244"/>
    </source>
</evidence>
<evidence type="ECO:0000256" key="1">
    <source>
        <dbReference type="ARBA" id="ARBA00002869"/>
    </source>
</evidence>
<evidence type="ECO:0000313" key="9">
    <source>
        <dbReference type="EMBL" id="EFS92152.1"/>
    </source>
</evidence>
<feature type="domain" description="Porphobilinogen deaminase C-terminal" evidence="8">
    <location>
        <begin position="237"/>
        <end position="320"/>
    </location>
</feature>
<feature type="domain" description="Porphobilinogen deaminase N-terminal" evidence="7">
    <location>
        <begin position="7"/>
        <end position="219"/>
    </location>
</feature>
<dbReference type="PANTHER" id="PTHR11557">
    <property type="entry name" value="PORPHOBILINOGEN DEAMINASE"/>
    <property type="match status" value="1"/>
</dbReference>
<dbReference type="PROSITE" id="PS00533">
    <property type="entry name" value="PORPHOBILINOGEN_DEAM"/>
    <property type="match status" value="1"/>
</dbReference>
<dbReference type="SUPFAM" id="SSF53850">
    <property type="entry name" value="Periplasmic binding protein-like II"/>
    <property type="match status" value="1"/>
</dbReference>
<evidence type="ECO:0000259" key="8">
    <source>
        <dbReference type="Pfam" id="PF03900"/>
    </source>
</evidence>
<evidence type="ECO:0000313" key="10">
    <source>
        <dbReference type="Proteomes" id="UP000003179"/>
    </source>
</evidence>
<dbReference type="SUPFAM" id="SSF54782">
    <property type="entry name" value="Porphobilinogen deaminase (hydroxymethylbilane synthase), C-terminal domain"/>
    <property type="match status" value="1"/>
</dbReference>
<feature type="modified residue" description="S-(dipyrrolylmethanemethyl)cysteine" evidence="6">
    <location>
        <position position="253"/>
    </location>
</feature>
<evidence type="ECO:0000256" key="2">
    <source>
        <dbReference type="ARBA" id="ARBA00005638"/>
    </source>
</evidence>
<comment type="caution">
    <text evidence="9">The sequence shown here is derived from an EMBL/GenBank/DDBJ whole genome shotgun (WGS) entry which is preliminary data.</text>
</comment>
<dbReference type="EMBL" id="ADZU01000027">
    <property type="protein sequence ID" value="EFS92152.1"/>
    <property type="molecule type" value="Genomic_DNA"/>
</dbReference>
<sequence length="337" mass="34469">MNSMSAIRLGTRASTLATTQSEMVAGMLRSEGLDVDLTTITTRGDTSTTSLAAMGGIGVFASAIRAALLGGDADIAVHSFKDLPTGRPLGLTIGAVPHREDPRDALVARDGLTLNDLPQGASVGTGSPRRAAQLLAVRPDLTIIDIRGNVDTRLGRVKGLGHYAQGSGTEDLDAVVLAASGLARLGHSDVVTEFLNPSVMLPAPAQGALAVECRAADSRHGKLAKALAKIDDRPTRLAATAERAVLSHLEAGCAAPIGALAQLKPAPGKSPEVLTLDVVVTAVDGSRTIREQVSVELPEEVDPALAAAHTLGMTAAEELLDDGAADVADLKASGSTR</sequence>
<dbReference type="InterPro" id="IPR036803">
    <property type="entry name" value="Porphobilinogen_deaminase_C_sf"/>
</dbReference>
<evidence type="ECO:0000256" key="3">
    <source>
        <dbReference type="ARBA" id="ARBA00022679"/>
    </source>
</evidence>
<comment type="cofactor">
    <cofactor evidence="6">
        <name>dipyrromethane</name>
        <dbReference type="ChEBI" id="CHEBI:60342"/>
    </cofactor>
    <text evidence="6">Binds 1 dipyrromethane group covalently.</text>
</comment>
<keyword evidence="4 6" id="KW-0627">Porphyrin biosynthesis</keyword>
<dbReference type="Pfam" id="PF03900">
    <property type="entry name" value="Porphobil_deamC"/>
    <property type="match status" value="1"/>
</dbReference>
<dbReference type="EC" id="2.5.1.61" evidence="6"/>
<name>A0ABP2K7N5_9ACTN</name>
<dbReference type="Gene3D" id="3.40.190.10">
    <property type="entry name" value="Periplasmic binding protein-like II"/>
    <property type="match status" value="2"/>
</dbReference>
<evidence type="ECO:0000256" key="6">
    <source>
        <dbReference type="HAMAP-Rule" id="MF_00260"/>
    </source>
</evidence>
<dbReference type="HAMAP" id="MF_00260">
    <property type="entry name" value="Porphobil_deam"/>
    <property type="match status" value="1"/>
</dbReference>
<dbReference type="NCBIfam" id="TIGR00212">
    <property type="entry name" value="hemC"/>
    <property type="match status" value="1"/>
</dbReference>
<dbReference type="Proteomes" id="UP000003179">
    <property type="component" value="Unassembled WGS sequence"/>
</dbReference>
<accession>A0ABP2K7N5</accession>
<comment type="miscellaneous">
    <text evidence="6">The porphobilinogen subunits are added to the dipyrromethane group.</text>
</comment>
<evidence type="ECO:0000256" key="5">
    <source>
        <dbReference type="ARBA" id="ARBA00048169"/>
    </source>
</evidence>
<proteinExistence type="inferred from homology"/>
<gene>
    <name evidence="6 9" type="primary">hemC</name>
    <name evidence="9" type="ORF">HMPREF9607_01493</name>
</gene>
<dbReference type="Pfam" id="PF01379">
    <property type="entry name" value="Porphobil_deam"/>
    <property type="match status" value="1"/>
</dbReference>
<dbReference type="InterPro" id="IPR022417">
    <property type="entry name" value="Porphobilin_deaminase_N"/>
</dbReference>
<evidence type="ECO:0000259" key="7">
    <source>
        <dbReference type="Pfam" id="PF01379"/>
    </source>
</evidence>
<dbReference type="InterPro" id="IPR022418">
    <property type="entry name" value="Porphobilinogen_deaminase_C"/>
</dbReference>
<comment type="similarity">
    <text evidence="2 6">Belongs to the HMBS family.</text>
</comment>
<dbReference type="PRINTS" id="PR00151">
    <property type="entry name" value="PORPHBDMNASE"/>
</dbReference>
<comment type="subunit">
    <text evidence="6">Monomer.</text>
</comment>
<dbReference type="InterPro" id="IPR022419">
    <property type="entry name" value="Porphobilin_deaminase_cofac_BS"/>
</dbReference>
<organism evidence="9 10">
    <name type="scientific">Cutibacterium modestum HL044PA1</name>
    <dbReference type="NCBI Taxonomy" id="765109"/>
    <lineage>
        <taxon>Bacteria</taxon>
        <taxon>Bacillati</taxon>
        <taxon>Actinomycetota</taxon>
        <taxon>Actinomycetes</taxon>
        <taxon>Propionibacteriales</taxon>
        <taxon>Propionibacteriaceae</taxon>
        <taxon>Cutibacterium</taxon>
        <taxon>Cutibacterium modestum</taxon>
    </lineage>
</organism>
<dbReference type="PIRSF" id="PIRSF001438">
    <property type="entry name" value="4pyrrol_synth_OHMeBilane_synth"/>
    <property type="match status" value="1"/>
</dbReference>
<dbReference type="Gene3D" id="3.30.160.40">
    <property type="entry name" value="Porphobilinogen deaminase, C-terminal domain"/>
    <property type="match status" value="1"/>
</dbReference>
<keyword evidence="10" id="KW-1185">Reference proteome</keyword>
<dbReference type="PANTHER" id="PTHR11557:SF0">
    <property type="entry name" value="PORPHOBILINOGEN DEAMINASE"/>
    <property type="match status" value="1"/>
</dbReference>